<evidence type="ECO:0000313" key="8">
    <source>
        <dbReference type="Proteomes" id="UP000294545"/>
    </source>
</evidence>
<dbReference type="PROSITE" id="PS50949">
    <property type="entry name" value="HTH_GNTR"/>
    <property type="match status" value="1"/>
</dbReference>
<dbReference type="GO" id="GO:0003677">
    <property type="term" value="F:DNA binding"/>
    <property type="evidence" value="ECO:0007669"/>
    <property type="project" value="UniProtKB-KW"/>
</dbReference>
<evidence type="ECO:0000256" key="3">
    <source>
        <dbReference type="ARBA" id="ARBA00023015"/>
    </source>
</evidence>
<dbReference type="EMBL" id="SMGQ01000015">
    <property type="protein sequence ID" value="TCK90534.1"/>
    <property type="molecule type" value="Genomic_DNA"/>
</dbReference>
<dbReference type="CDD" id="cd07377">
    <property type="entry name" value="WHTH_GntR"/>
    <property type="match status" value="1"/>
</dbReference>
<name>A0A4R1MHC9_9FIRM</name>
<dbReference type="InterPro" id="IPR015421">
    <property type="entry name" value="PyrdxlP-dep_Trfase_major"/>
</dbReference>
<dbReference type="AlphaFoldDB" id="A0A4R1MHC9"/>
<dbReference type="InterPro" id="IPR004839">
    <property type="entry name" value="Aminotransferase_I/II_large"/>
</dbReference>
<gene>
    <name evidence="7" type="ORF">EDC19_2303</name>
</gene>
<keyword evidence="4" id="KW-0238">DNA-binding</keyword>
<comment type="caution">
    <text evidence="7">The sequence shown here is derived from an EMBL/GenBank/DDBJ whole genome shotgun (WGS) entry which is preliminary data.</text>
</comment>
<dbReference type="InterPro" id="IPR051446">
    <property type="entry name" value="HTH_trans_reg/aminotransferase"/>
</dbReference>
<dbReference type="GO" id="GO:0030170">
    <property type="term" value="F:pyridoxal phosphate binding"/>
    <property type="evidence" value="ECO:0007669"/>
    <property type="project" value="InterPro"/>
</dbReference>
<evidence type="ECO:0000256" key="2">
    <source>
        <dbReference type="ARBA" id="ARBA00022898"/>
    </source>
</evidence>
<dbReference type="SMART" id="SM00345">
    <property type="entry name" value="HTH_GNTR"/>
    <property type="match status" value="1"/>
</dbReference>
<evidence type="ECO:0000256" key="5">
    <source>
        <dbReference type="ARBA" id="ARBA00023163"/>
    </source>
</evidence>
<dbReference type="InterPro" id="IPR000524">
    <property type="entry name" value="Tscrpt_reg_HTH_GntR"/>
</dbReference>
<keyword evidence="7" id="KW-0808">Transferase</keyword>
<dbReference type="Pfam" id="PF00155">
    <property type="entry name" value="Aminotran_1_2"/>
    <property type="match status" value="1"/>
</dbReference>
<sequence length="467" mass="53735">MTIVLNIDEEKDIPLYVQLYEGIKKEITEGRLESNTKMPSIREMAKLLNMSKTTIENTYHQLMIEGYIYSIEKKGCYVSEIRHTWIHPNAKDKKQAKEKLEPKVQYDLTNAYIEKEVFNEVQWKKAIDKVITEDSKALLYQGDVQGEWALRAEIIKYLYQARGVYAGEEQVVIGAGIQPLLIILSNIFYNIGIQNIGFEDPGFNRAKDVFSNSPLNLIPIDIKDKGIDIKNLIQSNVEVCYISPSHQFPTGTVMPIKKRSELIHWAELENAYIIEDDYNSELRFQGRPIPSLQGLNRGKSVIYLGSFSTVFLPSIRISYMVLPEALIQPYKLICNQYAQTASKLEQLAMAYYMTDGLFEKHIRRLKVHYSKKNDLIKKKIKEVFKEKVIIKGDDSGFNLYIEIKTNLSEKNIKEKARKKGIVFNVLSDYTVKENLSNNPVILLSYKGIDINAFEYALKAIYSICFTA</sequence>
<dbReference type="Gene3D" id="1.10.10.10">
    <property type="entry name" value="Winged helix-like DNA-binding domain superfamily/Winged helix DNA-binding domain"/>
    <property type="match status" value="1"/>
</dbReference>
<keyword evidence="5" id="KW-0804">Transcription</keyword>
<keyword evidence="7" id="KW-0032">Aminotransferase</keyword>
<dbReference type="InterPro" id="IPR015424">
    <property type="entry name" value="PyrdxlP-dep_Trfase"/>
</dbReference>
<keyword evidence="3" id="KW-0805">Transcription regulation</keyword>
<dbReference type="Gene3D" id="3.40.640.10">
    <property type="entry name" value="Type I PLP-dependent aspartate aminotransferase-like (Major domain)"/>
    <property type="match status" value="1"/>
</dbReference>
<keyword evidence="2" id="KW-0663">Pyridoxal phosphate</keyword>
<accession>A0A4R1MHC9</accession>
<feature type="domain" description="HTH gntR-type" evidence="6">
    <location>
        <begin position="13"/>
        <end position="81"/>
    </location>
</feature>
<proteinExistence type="inferred from homology"/>
<evidence type="ECO:0000256" key="1">
    <source>
        <dbReference type="ARBA" id="ARBA00005384"/>
    </source>
</evidence>
<dbReference type="PANTHER" id="PTHR46577">
    <property type="entry name" value="HTH-TYPE TRANSCRIPTIONAL REGULATORY PROTEIN GABR"/>
    <property type="match status" value="1"/>
</dbReference>
<keyword evidence="8" id="KW-1185">Reference proteome</keyword>
<dbReference type="OrthoDB" id="9808770at2"/>
<dbReference type="InterPro" id="IPR036390">
    <property type="entry name" value="WH_DNA-bd_sf"/>
</dbReference>
<dbReference type="Pfam" id="PF00392">
    <property type="entry name" value="GntR"/>
    <property type="match status" value="1"/>
</dbReference>
<dbReference type="SUPFAM" id="SSF46785">
    <property type="entry name" value="Winged helix' DNA-binding domain"/>
    <property type="match status" value="1"/>
</dbReference>
<dbReference type="GO" id="GO:0003700">
    <property type="term" value="F:DNA-binding transcription factor activity"/>
    <property type="evidence" value="ECO:0007669"/>
    <property type="project" value="InterPro"/>
</dbReference>
<comment type="similarity">
    <text evidence="1">In the C-terminal section; belongs to the class-I pyridoxal-phosphate-dependent aminotransferase family.</text>
</comment>
<reference evidence="7 8" key="1">
    <citation type="submission" date="2019-03" db="EMBL/GenBank/DDBJ databases">
        <title>Genomic Encyclopedia of Type Strains, Phase IV (KMG-IV): sequencing the most valuable type-strain genomes for metagenomic binning, comparative biology and taxonomic classification.</title>
        <authorList>
            <person name="Goeker M."/>
        </authorList>
    </citation>
    <scope>NUCLEOTIDE SEQUENCE [LARGE SCALE GENOMIC DNA]</scope>
    <source>
        <strain evidence="7 8">DSM 24176</strain>
    </source>
</reference>
<dbReference type="Proteomes" id="UP000294545">
    <property type="component" value="Unassembled WGS sequence"/>
</dbReference>
<dbReference type="InterPro" id="IPR036388">
    <property type="entry name" value="WH-like_DNA-bd_sf"/>
</dbReference>
<organism evidence="7 8">
    <name type="scientific">Natranaerovirga hydrolytica</name>
    <dbReference type="NCBI Taxonomy" id="680378"/>
    <lineage>
        <taxon>Bacteria</taxon>
        <taxon>Bacillati</taxon>
        <taxon>Bacillota</taxon>
        <taxon>Clostridia</taxon>
        <taxon>Lachnospirales</taxon>
        <taxon>Natranaerovirgaceae</taxon>
        <taxon>Natranaerovirga</taxon>
    </lineage>
</organism>
<evidence type="ECO:0000313" key="7">
    <source>
        <dbReference type="EMBL" id="TCK90534.1"/>
    </source>
</evidence>
<protein>
    <submittedName>
        <fullName evidence="7">GntR family transcriptional regulator/MocR family aminotransferase</fullName>
    </submittedName>
</protein>
<evidence type="ECO:0000259" key="6">
    <source>
        <dbReference type="PROSITE" id="PS50949"/>
    </source>
</evidence>
<dbReference type="RefSeq" id="WP_132282983.1">
    <property type="nucleotide sequence ID" value="NZ_SMGQ01000015.1"/>
</dbReference>
<dbReference type="GO" id="GO:0008483">
    <property type="term" value="F:transaminase activity"/>
    <property type="evidence" value="ECO:0007669"/>
    <property type="project" value="UniProtKB-KW"/>
</dbReference>
<dbReference type="SUPFAM" id="SSF53383">
    <property type="entry name" value="PLP-dependent transferases"/>
    <property type="match status" value="1"/>
</dbReference>
<dbReference type="CDD" id="cd00609">
    <property type="entry name" value="AAT_like"/>
    <property type="match status" value="1"/>
</dbReference>
<dbReference type="PANTHER" id="PTHR46577:SF1">
    <property type="entry name" value="HTH-TYPE TRANSCRIPTIONAL REGULATORY PROTEIN GABR"/>
    <property type="match status" value="1"/>
</dbReference>
<evidence type="ECO:0000256" key="4">
    <source>
        <dbReference type="ARBA" id="ARBA00023125"/>
    </source>
</evidence>